<protein>
    <recommendedName>
        <fullName evidence="9">Transcription elongation factor SPT4 homolog</fullName>
    </recommendedName>
</protein>
<dbReference type="SMART" id="SM01389">
    <property type="entry name" value="Spt4"/>
    <property type="match status" value="1"/>
</dbReference>
<dbReference type="EMBL" id="CM026426">
    <property type="protein sequence ID" value="KAG0571708.1"/>
    <property type="molecule type" value="Genomic_DNA"/>
</dbReference>
<dbReference type="Pfam" id="PF06093">
    <property type="entry name" value="Spt4"/>
    <property type="match status" value="1"/>
</dbReference>
<keyword evidence="6 9" id="KW-0804">Transcription</keyword>
<dbReference type="GO" id="GO:0000993">
    <property type="term" value="F:RNA polymerase II complex binding"/>
    <property type="evidence" value="ECO:0007669"/>
    <property type="project" value="TreeGrafter"/>
</dbReference>
<evidence type="ECO:0000256" key="5">
    <source>
        <dbReference type="ARBA" id="ARBA00022833"/>
    </source>
</evidence>
<evidence type="ECO:0000256" key="9">
    <source>
        <dbReference type="PIRNR" id="PIRNR025023"/>
    </source>
</evidence>
<evidence type="ECO:0000313" key="11">
    <source>
        <dbReference type="EMBL" id="KAG0571708.1"/>
    </source>
</evidence>
<dbReference type="Gene3D" id="3.30.40.210">
    <property type="match status" value="1"/>
</dbReference>
<dbReference type="InterPro" id="IPR029040">
    <property type="entry name" value="RPABC4/Spt4"/>
</dbReference>
<dbReference type="GO" id="GO:0008270">
    <property type="term" value="F:zinc ion binding"/>
    <property type="evidence" value="ECO:0007669"/>
    <property type="project" value="UniProtKB-KW"/>
</dbReference>
<dbReference type="Proteomes" id="UP000822688">
    <property type="component" value="Chromosome V"/>
</dbReference>
<dbReference type="InterPro" id="IPR038510">
    <property type="entry name" value="Spt4_sf"/>
</dbReference>
<reference evidence="11" key="1">
    <citation type="submission" date="2020-06" db="EMBL/GenBank/DDBJ databases">
        <title>WGS assembly of Ceratodon purpureus strain R40.</title>
        <authorList>
            <person name="Carey S.B."/>
            <person name="Jenkins J."/>
            <person name="Shu S."/>
            <person name="Lovell J.T."/>
            <person name="Sreedasyam A."/>
            <person name="Maumus F."/>
            <person name="Tiley G.P."/>
            <person name="Fernandez-Pozo N."/>
            <person name="Barry K."/>
            <person name="Chen C."/>
            <person name="Wang M."/>
            <person name="Lipzen A."/>
            <person name="Daum C."/>
            <person name="Saski C.A."/>
            <person name="Payton A.C."/>
            <person name="Mcbreen J.C."/>
            <person name="Conrad R.E."/>
            <person name="Kollar L.M."/>
            <person name="Olsson S."/>
            <person name="Huttunen S."/>
            <person name="Landis J.B."/>
            <person name="Wickett N.J."/>
            <person name="Johnson M.G."/>
            <person name="Rensing S.A."/>
            <person name="Grimwood J."/>
            <person name="Schmutz J."/>
            <person name="Mcdaniel S.F."/>
        </authorList>
    </citation>
    <scope>NUCLEOTIDE SEQUENCE</scope>
    <source>
        <strain evidence="11">R40</strain>
    </source>
</reference>
<proteinExistence type="inferred from homology"/>
<keyword evidence="5" id="KW-0862">Zinc</keyword>
<comment type="subcellular location">
    <subcellularLocation>
        <location evidence="1 9">Nucleus</location>
    </subcellularLocation>
</comment>
<organism evidence="11 12">
    <name type="scientific">Ceratodon purpureus</name>
    <name type="common">Fire moss</name>
    <name type="synonym">Dicranum purpureum</name>
    <dbReference type="NCBI Taxonomy" id="3225"/>
    <lineage>
        <taxon>Eukaryota</taxon>
        <taxon>Viridiplantae</taxon>
        <taxon>Streptophyta</taxon>
        <taxon>Embryophyta</taxon>
        <taxon>Bryophyta</taxon>
        <taxon>Bryophytina</taxon>
        <taxon>Bryopsida</taxon>
        <taxon>Dicranidae</taxon>
        <taxon>Pseudoditrichales</taxon>
        <taxon>Ditrichaceae</taxon>
        <taxon>Ceratodon</taxon>
    </lineage>
</organism>
<gene>
    <name evidence="11" type="ORF">KC19_VG035600</name>
</gene>
<keyword evidence="3" id="KW-0479">Metal-binding</keyword>
<dbReference type="PANTHER" id="PTHR12882">
    <property type="entry name" value="SUPPRESSOR OF TY 4"/>
    <property type="match status" value="1"/>
</dbReference>
<dbReference type="CDD" id="cd07973">
    <property type="entry name" value="Spt4"/>
    <property type="match status" value="1"/>
</dbReference>
<dbReference type="FunFam" id="3.30.40.210:FF:000002">
    <property type="entry name" value="Transcription elongation factor SPT4 homolog"/>
    <property type="match status" value="1"/>
</dbReference>
<dbReference type="GO" id="GO:0140673">
    <property type="term" value="P:transcription elongation-coupled chromatin remodeling"/>
    <property type="evidence" value="ECO:0007669"/>
    <property type="project" value="InterPro"/>
</dbReference>
<keyword evidence="7 9" id="KW-0539">Nucleus</keyword>
<feature type="domain" description="Spt4/RpoE2 zinc finger" evidence="10">
    <location>
        <begin position="15"/>
        <end position="91"/>
    </location>
</feature>
<comment type="function">
    <text evidence="8 9">May regulate transcription elongation by RNA polymerase II. May enhance transcriptional pausing at sites proximal to the promoter, which may in turn facilitate the assembly of an elongation competent RNA polymerase II complex.</text>
</comment>
<dbReference type="PANTHER" id="PTHR12882:SF1">
    <property type="entry name" value="TRANSCRIPTION ELONGATION FACTOR SPT4"/>
    <property type="match status" value="1"/>
</dbReference>
<dbReference type="GO" id="GO:0006355">
    <property type="term" value="P:regulation of DNA-templated transcription"/>
    <property type="evidence" value="ECO:0007669"/>
    <property type="project" value="InterPro"/>
</dbReference>
<evidence type="ECO:0000256" key="3">
    <source>
        <dbReference type="ARBA" id="ARBA00022723"/>
    </source>
</evidence>
<dbReference type="GO" id="GO:0032044">
    <property type="term" value="C:DSIF complex"/>
    <property type="evidence" value="ECO:0007669"/>
    <property type="project" value="TreeGrafter"/>
</dbReference>
<evidence type="ECO:0000256" key="8">
    <source>
        <dbReference type="ARBA" id="ARBA00056652"/>
    </source>
</evidence>
<comment type="caution">
    <text evidence="11">The sequence shown here is derived from an EMBL/GenBank/DDBJ whole genome shotgun (WGS) entry which is preliminary data.</text>
</comment>
<comment type="similarity">
    <text evidence="2 9">Belongs to the SPT4 family.</text>
</comment>
<evidence type="ECO:0000259" key="10">
    <source>
        <dbReference type="SMART" id="SM01389"/>
    </source>
</evidence>
<dbReference type="AlphaFoldDB" id="A0A8T0HM21"/>
<evidence type="ECO:0000256" key="1">
    <source>
        <dbReference type="ARBA" id="ARBA00004123"/>
    </source>
</evidence>
<keyword evidence="4" id="KW-0863">Zinc-finger</keyword>
<evidence type="ECO:0000256" key="7">
    <source>
        <dbReference type="ARBA" id="ARBA00023242"/>
    </source>
</evidence>
<name>A0A8T0HM21_CERPU</name>
<evidence type="ECO:0000256" key="2">
    <source>
        <dbReference type="ARBA" id="ARBA00010464"/>
    </source>
</evidence>
<keyword evidence="12" id="KW-1185">Reference proteome</keyword>
<evidence type="ECO:0000256" key="4">
    <source>
        <dbReference type="ARBA" id="ARBA00022771"/>
    </source>
</evidence>
<dbReference type="SUPFAM" id="SSF63393">
    <property type="entry name" value="RNA polymerase subunits"/>
    <property type="match status" value="1"/>
</dbReference>
<accession>A0A8T0HM21</accession>
<dbReference type="PIRSF" id="PIRSF025023">
    <property type="entry name" value="Spt4"/>
    <property type="match status" value="1"/>
</dbReference>
<evidence type="ECO:0000313" key="12">
    <source>
        <dbReference type="Proteomes" id="UP000822688"/>
    </source>
</evidence>
<evidence type="ECO:0000256" key="6">
    <source>
        <dbReference type="ARBA" id="ARBA00023163"/>
    </source>
</evidence>
<sequence length="113" mass="12771">MAGAAQVPTSFGRELRVCLRCSLMKTYDQFKENGCDNCMFFNMDKDHDRVLECTTPNFAGVISCMDPTSSWAARWLRISKFTSGCYALTVTGELSEEMQAICDDNNIRYVPRS</sequence>
<dbReference type="InterPro" id="IPR022800">
    <property type="entry name" value="Spt4/RpoE2_Znf"/>
</dbReference>
<dbReference type="InterPro" id="IPR009287">
    <property type="entry name" value="Spt4"/>
</dbReference>